<evidence type="ECO:0000313" key="1">
    <source>
        <dbReference type="EMBL" id="RJT88136.1"/>
    </source>
</evidence>
<dbReference type="EMBL" id="QZVS01000085">
    <property type="protein sequence ID" value="RJT88136.1"/>
    <property type="molecule type" value="Genomic_DNA"/>
</dbReference>
<organism evidence="1 2">
    <name type="scientific">Cryobacterium melibiosiphilum</name>
    <dbReference type="NCBI Taxonomy" id="995039"/>
    <lineage>
        <taxon>Bacteria</taxon>
        <taxon>Bacillati</taxon>
        <taxon>Actinomycetota</taxon>
        <taxon>Actinomycetes</taxon>
        <taxon>Micrococcales</taxon>
        <taxon>Microbacteriaceae</taxon>
        <taxon>Cryobacterium</taxon>
    </lineage>
</organism>
<sequence>MATLTTPPLLTDSLGVPANGTIAVRALTPFMYNGKLITGVTARGVIVNGEFFAADGVTALDLPVTPTGVALDIWVTLKGWVDGRPQDVALTKRTVSVADQATVTWLAGDGLVGGIVDVVDAFTYVKGDFIVSSDMAMILAAADVVSASILASAQSATDAGTSATAAGTSATNAATSATAAGTALAAIPETISTEISQYVSAASTSATDAAASAALAIAPTTEVVSAIFADKTSAPSIELSNTIDGAQASNAFPARKLATKLNTRATLGTVQRARVLAFGDSIGLFKWHMLYKLLDRSFGGRDSCGAVIGAGPSGTGWSVPGVGHVASSGTITNQTSAFDAWPSGLVDSYATGATKSYGILGSNPTWDTAKVYYVKESGAGTFKVQIDGVDESGFTSVSAAGTGLGIITITRGTAASRAVRIVNLTGTHRIVGTSFEDSTQAGVLFANVSQGGIALDQQTTQGYANFQTFLADFNPDLITFEMKENSSYLAAKMEQLLTVIDAGAPVATFVGIGSTPIAVNDADQVIQNAQIRAACLAHGKVYWDGYAPFGSYAAINALGWAGDGIHVAEAASSFLSGLMARDLGLFDHAGSERPFNVNALKVTVQEKIVLGRLGNLTVTGSDVVLDASGNFTVSGTNGVVLRIPAGGGTANAVVPNTAQIGLGNSRWTADTNGISSKNPAGSGDANVNGKQIIAISQGLRTLPVATGSRPSGGVVGDGTMLVDSTLNKPIWWVNGAWRDATGTAV</sequence>
<comment type="caution">
    <text evidence="1">The sequence shown here is derived from an EMBL/GenBank/DDBJ whole genome shotgun (WGS) entry which is preliminary data.</text>
</comment>
<dbReference type="Proteomes" id="UP000272015">
    <property type="component" value="Unassembled WGS sequence"/>
</dbReference>
<name>A0A3A5MPY8_9MICO</name>
<dbReference type="SUPFAM" id="SSF52266">
    <property type="entry name" value="SGNH hydrolase"/>
    <property type="match status" value="1"/>
</dbReference>
<gene>
    <name evidence="1" type="ORF">D6T64_12175</name>
</gene>
<dbReference type="OrthoDB" id="1016457at2"/>
<accession>A0A3A5MPY8</accession>
<proteinExistence type="predicted"/>
<dbReference type="RefSeq" id="WP_119974944.1">
    <property type="nucleotide sequence ID" value="NZ_JBHSQA010000012.1"/>
</dbReference>
<protein>
    <submittedName>
        <fullName evidence="1">Uncharacterized protein</fullName>
    </submittedName>
</protein>
<reference evidence="1 2" key="1">
    <citation type="submission" date="2018-09" db="EMBL/GenBank/DDBJ databases">
        <title>Novel species of Cryobacterium.</title>
        <authorList>
            <person name="Liu Q."/>
            <person name="Xin Y.-H."/>
        </authorList>
    </citation>
    <scope>NUCLEOTIDE SEQUENCE [LARGE SCALE GENOMIC DNA]</scope>
    <source>
        <strain evidence="1 2">Hh39</strain>
    </source>
</reference>
<dbReference type="AlphaFoldDB" id="A0A3A5MPY8"/>
<keyword evidence="2" id="KW-1185">Reference proteome</keyword>
<evidence type="ECO:0000313" key="2">
    <source>
        <dbReference type="Proteomes" id="UP000272015"/>
    </source>
</evidence>